<dbReference type="InterPro" id="IPR023395">
    <property type="entry name" value="MCP_dom_sf"/>
</dbReference>
<evidence type="ECO:0000256" key="8">
    <source>
        <dbReference type="ARBA" id="ARBA00023128"/>
    </source>
</evidence>
<keyword evidence="4 11" id="KW-0812">Transmembrane</keyword>
<evidence type="ECO:0000259" key="13">
    <source>
        <dbReference type="PROSITE" id="PS50850"/>
    </source>
</evidence>
<dbReference type="Proteomes" id="UP001153618">
    <property type="component" value="Unassembled WGS sequence"/>
</dbReference>
<feature type="transmembrane region" description="Helical" evidence="12">
    <location>
        <begin position="319"/>
        <end position="338"/>
    </location>
</feature>
<feature type="domain" description="Major facilitator superfamily (MFS) profile" evidence="13">
    <location>
        <begin position="41"/>
        <end position="468"/>
    </location>
</feature>
<feature type="transmembrane region" description="Helical" evidence="12">
    <location>
        <begin position="201"/>
        <end position="223"/>
    </location>
</feature>
<organism evidence="14 15">
    <name type="scientific">Penicillium olsonii</name>
    <dbReference type="NCBI Taxonomy" id="99116"/>
    <lineage>
        <taxon>Eukaryota</taxon>
        <taxon>Fungi</taxon>
        <taxon>Dikarya</taxon>
        <taxon>Ascomycota</taxon>
        <taxon>Pezizomycotina</taxon>
        <taxon>Eurotiomycetes</taxon>
        <taxon>Eurotiomycetidae</taxon>
        <taxon>Eurotiales</taxon>
        <taxon>Aspergillaceae</taxon>
        <taxon>Penicillium</taxon>
    </lineage>
</organism>
<sequence length="834" mass="90993">MADSSRDKGADQQGVFKIVARYIPYFRNPQHVLVFKLDCLLLTWTFIAGILKEMDQSATAQAYVSGMKESLQLYGNELVNFNTFFSVGYAIGLIPGQLIQTKVRPSLFLPFCEISWGILVTCIAQAPDAKTIYALRVLLGLFSAVFWPTAVSMIFNWYTPAELAKRIAFFSVSDAAGGMFLSALQAALYTNMNGVHGISGWQWLFIVSGAITIGQGLLGLIIVPDTPSLTRAIWLTDADKSIARRRMAEFGATTSNMIPTKVVVQKLRKLVIHPVTYFFLASFALSAWANRANSYFTLYLEGLKDSAGNLRFSTYQVNVIPMGGYALQILTNLGLNALSDWKQWRWQISIAPAFLLGIVLSVLSAWPSDWRVILVFYFLTYATNAGSPSLLAWLAELLKKEPEARSILVALTVTIVYIGHATIPIRVWRTSDSPRYPIGFPLATAFIFSSIFVQFGMLWWGRRNTQLAEYGYEASGFSPRADEESSEFTKDALEPQGDSKIGDVKVSAIETQCNFKNPFMSSFILSPYAQDMSETTPLKPPNKPEGINLYARFALAGALGCSITHSAFTPVDVVKTKIQLDPSTYNRGMIGSFRQIIRNEGISVLATGFGPTFAGYFMQGAFKFGGYEFFNQKFTDALGAERAQQNRTLGYVLAAGSAEFFASIALCPLEATRIRLVSTPGFASGLVGGFGKILKNEGVAAFYSGFGPILFKQVPYTITKFVAFEKISEAILGQFDKSQMSAGTSTAVNLGSGLLSGFAAAIVSQPADTMLSKINKTKGLPGESTVSRLVKIAGELGLRGSFAGLPTRLFMVGGLTAGQFAIYGDIKKLLGATK</sequence>
<evidence type="ECO:0000256" key="4">
    <source>
        <dbReference type="ARBA" id="ARBA00022692"/>
    </source>
</evidence>
<comment type="similarity">
    <text evidence="10">Belongs to the major facilitator superfamily. Allantoate permease family.</text>
</comment>
<dbReference type="PANTHER" id="PTHR45671:SF12">
    <property type="entry name" value="MITOCHONDRIAL PHOSPHATE CARRIER PROTEIN"/>
    <property type="match status" value="1"/>
</dbReference>
<feature type="transmembrane region" description="Helical" evidence="12">
    <location>
        <begin position="106"/>
        <end position="126"/>
    </location>
</feature>
<evidence type="ECO:0000256" key="1">
    <source>
        <dbReference type="ARBA" id="ARBA00004448"/>
    </source>
</evidence>
<evidence type="ECO:0000256" key="11">
    <source>
        <dbReference type="PROSITE-ProRule" id="PRU00282"/>
    </source>
</evidence>
<feature type="repeat" description="Solcar" evidence="11">
    <location>
        <begin position="646"/>
        <end position="730"/>
    </location>
</feature>
<feature type="transmembrane region" description="Helical" evidence="12">
    <location>
        <begin position="33"/>
        <end position="51"/>
    </location>
</feature>
<dbReference type="InterPro" id="IPR011701">
    <property type="entry name" value="MFS"/>
</dbReference>
<dbReference type="Gene3D" id="1.50.40.10">
    <property type="entry name" value="Mitochondrial carrier domain"/>
    <property type="match status" value="1"/>
</dbReference>
<evidence type="ECO:0000256" key="6">
    <source>
        <dbReference type="ARBA" id="ARBA00022792"/>
    </source>
</evidence>
<dbReference type="AlphaFoldDB" id="A0A9W4HD00"/>
<keyword evidence="8" id="KW-0496">Mitochondrion</keyword>
<feature type="transmembrane region" description="Helical" evidence="12">
    <location>
        <begin position="350"/>
        <end position="366"/>
    </location>
</feature>
<dbReference type="GO" id="GO:0005743">
    <property type="term" value="C:mitochondrial inner membrane"/>
    <property type="evidence" value="ECO:0007669"/>
    <property type="project" value="UniProtKB-SubCell"/>
</dbReference>
<feature type="transmembrane region" description="Helical" evidence="12">
    <location>
        <begin position="167"/>
        <end position="189"/>
    </location>
</feature>
<evidence type="ECO:0000256" key="10">
    <source>
        <dbReference type="ARBA" id="ARBA00037968"/>
    </source>
</evidence>
<dbReference type="InterPro" id="IPR020846">
    <property type="entry name" value="MFS_dom"/>
</dbReference>
<protein>
    <recommendedName>
        <fullName evidence="13">Major facilitator superfamily (MFS) profile domain-containing protein</fullName>
    </recommendedName>
</protein>
<feature type="transmembrane region" description="Helical" evidence="12">
    <location>
        <begin position="270"/>
        <end position="289"/>
    </location>
</feature>
<comment type="similarity">
    <text evidence="2">Belongs to the mitochondrial carrier (TC 2.A.29) family.</text>
</comment>
<feature type="repeat" description="Solcar" evidence="11">
    <location>
        <begin position="548"/>
        <end position="633"/>
    </location>
</feature>
<dbReference type="EMBL" id="CAJVOS010000009">
    <property type="protein sequence ID" value="CAG7974150.1"/>
    <property type="molecule type" value="Genomic_DNA"/>
</dbReference>
<dbReference type="InterPro" id="IPR036259">
    <property type="entry name" value="MFS_trans_sf"/>
</dbReference>
<keyword evidence="7 12" id="KW-1133">Transmembrane helix</keyword>
<evidence type="ECO:0000256" key="9">
    <source>
        <dbReference type="ARBA" id="ARBA00023136"/>
    </source>
</evidence>
<feature type="transmembrane region" description="Helical" evidence="12">
    <location>
        <begin position="372"/>
        <end position="395"/>
    </location>
</feature>
<keyword evidence="3" id="KW-0813">Transport</keyword>
<gene>
    <name evidence="14" type="ORF">POLS_LOCUS1108</name>
</gene>
<evidence type="ECO:0000256" key="7">
    <source>
        <dbReference type="ARBA" id="ARBA00022989"/>
    </source>
</evidence>
<evidence type="ECO:0000313" key="14">
    <source>
        <dbReference type="EMBL" id="CAG7974150.1"/>
    </source>
</evidence>
<dbReference type="InterPro" id="IPR044677">
    <property type="entry name" value="SLC25A3/Pic2/Mir1-like"/>
</dbReference>
<feature type="transmembrane region" description="Helical" evidence="12">
    <location>
        <begin position="71"/>
        <end position="94"/>
    </location>
</feature>
<feature type="transmembrane region" description="Helical" evidence="12">
    <location>
        <begin position="132"/>
        <end position="155"/>
    </location>
</feature>
<dbReference type="PROSITE" id="PS50850">
    <property type="entry name" value="MFS"/>
    <property type="match status" value="1"/>
</dbReference>
<dbReference type="FunFam" id="1.20.1250.20:FF:000065">
    <property type="entry name" value="Putative MFS pantothenate transporter"/>
    <property type="match status" value="1"/>
</dbReference>
<evidence type="ECO:0000256" key="12">
    <source>
        <dbReference type="SAM" id="Phobius"/>
    </source>
</evidence>
<comment type="subcellular location">
    <subcellularLocation>
        <location evidence="1">Mitochondrion inner membrane</location>
        <topology evidence="1">Multi-pass membrane protein</topology>
    </subcellularLocation>
</comment>
<dbReference type="SUPFAM" id="SSF103506">
    <property type="entry name" value="Mitochondrial carrier"/>
    <property type="match status" value="1"/>
</dbReference>
<keyword evidence="15" id="KW-1185">Reference proteome</keyword>
<proteinExistence type="inferred from homology"/>
<name>A0A9W4HD00_PENOL</name>
<dbReference type="Pfam" id="PF00153">
    <property type="entry name" value="Mito_carr"/>
    <property type="match status" value="3"/>
</dbReference>
<dbReference type="PROSITE" id="PS50920">
    <property type="entry name" value="SOLCAR"/>
    <property type="match status" value="3"/>
</dbReference>
<evidence type="ECO:0000256" key="3">
    <source>
        <dbReference type="ARBA" id="ARBA00022448"/>
    </source>
</evidence>
<dbReference type="GO" id="GO:1990547">
    <property type="term" value="P:mitochondrial phosphate ion transmembrane transport"/>
    <property type="evidence" value="ECO:0007669"/>
    <property type="project" value="InterPro"/>
</dbReference>
<evidence type="ECO:0000313" key="15">
    <source>
        <dbReference type="Proteomes" id="UP001153618"/>
    </source>
</evidence>
<reference evidence="14" key="1">
    <citation type="submission" date="2021-07" db="EMBL/GenBank/DDBJ databases">
        <authorList>
            <person name="Branca A.L. A."/>
        </authorList>
    </citation>
    <scope>NUCLEOTIDE SEQUENCE</scope>
</reference>
<keyword evidence="5" id="KW-0677">Repeat</keyword>
<feature type="transmembrane region" description="Helical" evidence="12">
    <location>
        <begin position="440"/>
        <end position="460"/>
    </location>
</feature>
<dbReference type="Gene3D" id="1.20.1250.20">
    <property type="entry name" value="MFS general substrate transporter like domains"/>
    <property type="match status" value="1"/>
</dbReference>
<dbReference type="PANTHER" id="PTHR45671">
    <property type="entry name" value="SOLUTE CARRIER FAMILY 25 (MITOCHONDRIAL CARRIER PHOSPHATE CARRIER), MEMBER 3, LIKE-RELATED-RELATED"/>
    <property type="match status" value="1"/>
</dbReference>
<comment type="caution">
    <text evidence="14">The sequence shown here is derived from an EMBL/GenBank/DDBJ whole genome shotgun (WGS) entry which is preliminary data.</text>
</comment>
<dbReference type="SUPFAM" id="SSF103473">
    <property type="entry name" value="MFS general substrate transporter"/>
    <property type="match status" value="1"/>
</dbReference>
<evidence type="ECO:0000256" key="5">
    <source>
        <dbReference type="ARBA" id="ARBA00022737"/>
    </source>
</evidence>
<dbReference type="OrthoDB" id="3639251at2759"/>
<keyword evidence="9 11" id="KW-0472">Membrane</keyword>
<feature type="transmembrane region" description="Helical" evidence="12">
    <location>
        <begin position="407"/>
        <end position="428"/>
    </location>
</feature>
<dbReference type="Pfam" id="PF07690">
    <property type="entry name" value="MFS_1"/>
    <property type="match status" value="1"/>
</dbReference>
<accession>A0A9W4HD00</accession>
<dbReference type="GO" id="GO:0005315">
    <property type="term" value="F:phosphate transmembrane transporter activity"/>
    <property type="evidence" value="ECO:0007669"/>
    <property type="project" value="InterPro"/>
</dbReference>
<dbReference type="InterPro" id="IPR018108">
    <property type="entry name" value="MCP_transmembrane"/>
</dbReference>
<evidence type="ECO:0000256" key="2">
    <source>
        <dbReference type="ARBA" id="ARBA00006375"/>
    </source>
</evidence>
<dbReference type="FunFam" id="1.50.40.10:FF:000024">
    <property type="entry name" value="MIR1p Mitochondrial phosphate carrier"/>
    <property type="match status" value="1"/>
</dbReference>
<feature type="repeat" description="Solcar" evidence="11">
    <location>
        <begin position="744"/>
        <end position="829"/>
    </location>
</feature>
<keyword evidence="6" id="KW-0999">Mitochondrion inner membrane</keyword>